<evidence type="ECO:0000313" key="10">
    <source>
        <dbReference type="Proteomes" id="UP000266441"/>
    </source>
</evidence>
<keyword evidence="6" id="KW-0406">Ion transport</keyword>
<dbReference type="Proteomes" id="UP000266441">
    <property type="component" value="Unassembled WGS sequence"/>
</dbReference>
<keyword evidence="10" id="KW-1185">Reference proteome</keyword>
<keyword evidence="3" id="KW-0813">Transport</keyword>
<dbReference type="PANTHER" id="PTHR11629:SF63">
    <property type="entry name" value="V-TYPE PROTON ATPASE SUBUNIT A"/>
    <property type="match status" value="1"/>
</dbReference>
<comment type="caution">
    <text evidence="9">The sequence shown here is derived from an EMBL/GenBank/DDBJ whole genome shotgun (WGS) entry which is preliminary data.</text>
</comment>
<feature type="transmembrane region" description="Helical" evidence="8">
    <location>
        <begin position="469"/>
        <end position="488"/>
    </location>
</feature>
<evidence type="ECO:0000256" key="7">
    <source>
        <dbReference type="ARBA" id="ARBA00023136"/>
    </source>
</evidence>
<feature type="transmembrane region" description="Helical" evidence="8">
    <location>
        <begin position="520"/>
        <end position="542"/>
    </location>
</feature>
<evidence type="ECO:0000256" key="5">
    <source>
        <dbReference type="ARBA" id="ARBA00022989"/>
    </source>
</evidence>
<dbReference type="AlphaFoldDB" id="A0A399D424"/>
<dbReference type="OrthoDB" id="9803814at2"/>
<dbReference type="GO" id="GO:0046961">
    <property type="term" value="F:proton-transporting ATPase activity, rotational mechanism"/>
    <property type="evidence" value="ECO:0007669"/>
    <property type="project" value="InterPro"/>
</dbReference>
<sequence>MIVPMYKYAFLVYHSAYKDFLKEIRKIGVVHISIKNNEPTPEMQELFRHLNEVDKAAKKLDMLEPEKSETKPAFKTGEEVFNRLKAMEKEMEHNHHQVLQLEKEKKQLVPWGNFDWKQVQNLEGQGVHIRFMSCPVRKYNPEWEEKFYLHVIGDQDGYRYFVKIEKTENGIPENGFDEISGADELILPNRSLSQVKEEIEKREGDAGTLTHELHQIAFYCKPLLKSYHDEIQQQLAEQNALLQTTEEVEGKVKMLEGWVPETKKAELDNYLEENRILHTTDKAEEEDKVPILLKNNRFAKLYEVIGELYELPNHKELDLVPFFAPFYMMFFGFSLGDAGYGLIIIAAAQFMKKKMPNLKSVMSLAQWLGLATVIFGVLTGTFFGIDLINSDIPWLESVKTYMISTDKLFNLAIIFGVIQIIFGMVLKVINITRVRGFLYSLSTIGWLVLMVGFGSVYGLQTKEIISPQVAGIAQIAVFAVAGVLILLINHPKRNIFMNFGAGLWDVYSMATSLLGDILSYIRLFALGVSSAILGLVFNSMALSMKPDIPVLGPLVMIIILVVGHGITIFMSALGAFVHPIRLTFVEFYKNAGFTGGGRPYKPFAEPASKNE</sequence>
<feature type="transmembrane region" description="Helical" evidence="8">
    <location>
        <begin position="408"/>
        <end position="429"/>
    </location>
</feature>
<evidence type="ECO:0000256" key="3">
    <source>
        <dbReference type="ARBA" id="ARBA00022448"/>
    </source>
</evidence>
<comment type="subcellular location">
    <subcellularLocation>
        <location evidence="1">Membrane</location>
        <topology evidence="1">Multi-pass membrane protein</topology>
    </subcellularLocation>
</comment>
<feature type="transmembrane region" description="Helical" evidence="8">
    <location>
        <begin position="367"/>
        <end position="388"/>
    </location>
</feature>
<evidence type="ECO:0000256" key="1">
    <source>
        <dbReference type="ARBA" id="ARBA00004141"/>
    </source>
</evidence>
<accession>A0A399D424</accession>
<organism evidence="9 10">
    <name type="scientific">Mariniphaga sediminis</name>
    <dbReference type="NCBI Taxonomy" id="1628158"/>
    <lineage>
        <taxon>Bacteria</taxon>
        <taxon>Pseudomonadati</taxon>
        <taxon>Bacteroidota</taxon>
        <taxon>Bacteroidia</taxon>
        <taxon>Marinilabiliales</taxon>
        <taxon>Prolixibacteraceae</taxon>
        <taxon>Mariniphaga</taxon>
    </lineage>
</organism>
<dbReference type="GO" id="GO:0016471">
    <property type="term" value="C:vacuolar proton-transporting V-type ATPase complex"/>
    <property type="evidence" value="ECO:0007669"/>
    <property type="project" value="TreeGrafter"/>
</dbReference>
<evidence type="ECO:0000313" key="9">
    <source>
        <dbReference type="EMBL" id="RIH66685.1"/>
    </source>
</evidence>
<feature type="transmembrane region" description="Helical" evidence="8">
    <location>
        <begin position="436"/>
        <end position="457"/>
    </location>
</feature>
<keyword evidence="7 8" id="KW-0472">Membrane</keyword>
<dbReference type="Pfam" id="PF01496">
    <property type="entry name" value="V_ATPase_I"/>
    <property type="match status" value="2"/>
</dbReference>
<dbReference type="GO" id="GO:0033179">
    <property type="term" value="C:proton-transporting V-type ATPase, V0 domain"/>
    <property type="evidence" value="ECO:0007669"/>
    <property type="project" value="InterPro"/>
</dbReference>
<name>A0A399D424_9BACT</name>
<dbReference type="GO" id="GO:0051117">
    <property type="term" value="F:ATPase binding"/>
    <property type="evidence" value="ECO:0007669"/>
    <property type="project" value="TreeGrafter"/>
</dbReference>
<feature type="transmembrane region" description="Helical" evidence="8">
    <location>
        <begin position="554"/>
        <end position="577"/>
    </location>
</feature>
<dbReference type="PANTHER" id="PTHR11629">
    <property type="entry name" value="VACUOLAR PROTON ATPASES"/>
    <property type="match status" value="1"/>
</dbReference>
<keyword evidence="5 8" id="KW-1133">Transmembrane helix</keyword>
<evidence type="ECO:0000256" key="6">
    <source>
        <dbReference type="ARBA" id="ARBA00023065"/>
    </source>
</evidence>
<dbReference type="RefSeq" id="WP_119348559.1">
    <property type="nucleotide sequence ID" value="NZ_QWET01000002.1"/>
</dbReference>
<evidence type="ECO:0000256" key="2">
    <source>
        <dbReference type="ARBA" id="ARBA00009904"/>
    </source>
</evidence>
<dbReference type="EMBL" id="QWET01000002">
    <property type="protein sequence ID" value="RIH66685.1"/>
    <property type="molecule type" value="Genomic_DNA"/>
</dbReference>
<protein>
    <submittedName>
        <fullName evidence="9">V-type ATP synthase subunit I</fullName>
    </submittedName>
</protein>
<reference evidence="9 10" key="1">
    <citation type="journal article" date="2015" name="Int. J. Syst. Evol. Microbiol.">
        <title>Mariniphaga sediminis sp. nov., isolated from coastal sediment.</title>
        <authorList>
            <person name="Wang F.Q."/>
            <person name="Shen Q.Y."/>
            <person name="Chen G.J."/>
            <person name="Du Z.J."/>
        </authorList>
    </citation>
    <scope>NUCLEOTIDE SEQUENCE [LARGE SCALE GENOMIC DNA]</scope>
    <source>
        <strain evidence="9 10">SY21</strain>
    </source>
</reference>
<evidence type="ECO:0000256" key="4">
    <source>
        <dbReference type="ARBA" id="ARBA00022692"/>
    </source>
</evidence>
<dbReference type="GO" id="GO:0007035">
    <property type="term" value="P:vacuolar acidification"/>
    <property type="evidence" value="ECO:0007669"/>
    <property type="project" value="TreeGrafter"/>
</dbReference>
<comment type="similarity">
    <text evidence="2">Belongs to the V-ATPase 116 kDa subunit family.</text>
</comment>
<proteinExistence type="inferred from homology"/>
<evidence type="ECO:0000256" key="8">
    <source>
        <dbReference type="SAM" id="Phobius"/>
    </source>
</evidence>
<dbReference type="InterPro" id="IPR002490">
    <property type="entry name" value="V-ATPase_116kDa_su"/>
</dbReference>
<gene>
    <name evidence="9" type="ORF">D1164_03550</name>
</gene>
<feature type="transmembrane region" description="Helical" evidence="8">
    <location>
        <begin position="322"/>
        <end position="346"/>
    </location>
</feature>
<keyword evidence="4 8" id="KW-0812">Transmembrane</keyword>